<organism evidence="1 2">
    <name type="scientific">Leptotrombidium deliense</name>
    <dbReference type="NCBI Taxonomy" id="299467"/>
    <lineage>
        <taxon>Eukaryota</taxon>
        <taxon>Metazoa</taxon>
        <taxon>Ecdysozoa</taxon>
        <taxon>Arthropoda</taxon>
        <taxon>Chelicerata</taxon>
        <taxon>Arachnida</taxon>
        <taxon>Acari</taxon>
        <taxon>Acariformes</taxon>
        <taxon>Trombidiformes</taxon>
        <taxon>Prostigmata</taxon>
        <taxon>Anystina</taxon>
        <taxon>Parasitengona</taxon>
        <taxon>Trombiculoidea</taxon>
        <taxon>Trombiculidae</taxon>
        <taxon>Leptotrombidium</taxon>
    </lineage>
</organism>
<dbReference type="PANTHER" id="PTHR33964:SF1">
    <property type="entry name" value="RE45066P"/>
    <property type="match status" value="1"/>
</dbReference>
<reference evidence="1 2" key="1">
    <citation type="journal article" date="2018" name="Gigascience">
        <title>Genomes of trombidid mites reveal novel predicted allergens and laterally-transferred genes associated with secondary metabolism.</title>
        <authorList>
            <person name="Dong X."/>
            <person name="Chaisiri K."/>
            <person name="Xia D."/>
            <person name="Armstrong S.D."/>
            <person name="Fang Y."/>
            <person name="Donnelly M.J."/>
            <person name="Kadowaki T."/>
            <person name="McGarry J.W."/>
            <person name="Darby A.C."/>
            <person name="Makepeace B.L."/>
        </authorList>
    </citation>
    <scope>NUCLEOTIDE SEQUENCE [LARGE SCALE GENOMIC DNA]</scope>
    <source>
        <strain evidence="1">UoL-UT</strain>
    </source>
</reference>
<dbReference type="VEuPathDB" id="VectorBase:LDEU005823"/>
<evidence type="ECO:0008006" key="3">
    <source>
        <dbReference type="Google" id="ProtNLM"/>
    </source>
</evidence>
<feature type="non-terminal residue" evidence="1">
    <location>
        <position position="1"/>
    </location>
</feature>
<dbReference type="AlphaFoldDB" id="A0A443SFC8"/>
<dbReference type="EMBL" id="NCKV01002951">
    <property type="protein sequence ID" value="RWS26216.1"/>
    <property type="molecule type" value="Genomic_DNA"/>
</dbReference>
<gene>
    <name evidence="1" type="ORF">B4U80_00126</name>
</gene>
<comment type="caution">
    <text evidence="1">The sequence shown here is derived from an EMBL/GenBank/DDBJ whole genome shotgun (WGS) entry which is preliminary data.</text>
</comment>
<evidence type="ECO:0000313" key="2">
    <source>
        <dbReference type="Proteomes" id="UP000288716"/>
    </source>
</evidence>
<dbReference type="Proteomes" id="UP000288716">
    <property type="component" value="Unassembled WGS sequence"/>
</dbReference>
<evidence type="ECO:0000313" key="1">
    <source>
        <dbReference type="EMBL" id="RWS26216.1"/>
    </source>
</evidence>
<sequence>EIKESYKCLQKFGKCLRLFPKQVFSMTMRSSKKIIKDRCDTEKGRKEFLKHTQCLSIPEIYDFNRCVDKGVIIMKYVAANASTEELIPAVCCAFQEIADCLKHKGDEYCLEKTGPTTGNYIAGIARTVAKDLIELSCGERTSTQNCRKIEPKWMKKFAQLGTPFSKIKPQKNSFFNPLIKLSERLDSPVR</sequence>
<dbReference type="PANTHER" id="PTHR33964">
    <property type="entry name" value="RE45066P-RELATED"/>
    <property type="match status" value="1"/>
</dbReference>
<name>A0A443SFC8_9ACAR</name>
<protein>
    <recommendedName>
        <fullName evidence="3">Secreted salivary gland peptide-like protein</fullName>
    </recommendedName>
</protein>
<dbReference type="OrthoDB" id="6502162at2759"/>
<keyword evidence="2" id="KW-1185">Reference proteome</keyword>
<accession>A0A443SFC8</accession>
<proteinExistence type="predicted"/>